<dbReference type="Pfam" id="PF13731">
    <property type="entry name" value="WxL"/>
    <property type="match status" value="1"/>
</dbReference>
<dbReference type="InterPro" id="IPR027994">
    <property type="entry name" value="WxL_dom"/>
</dbReference>
<name>A0ABR8QUJ8_9BACI</name>
<keyword evidence="2" id="KW-0732">Signal</keyword>
<gene>
    <name evidence="4" type="ORF">H9655_19215</name>
</gene>
<accession>A0ABR8QUJ8</accession>
<dbReference type="Proteomes" id="UP000657931">
    <property type="component" value="Unassembled WGS sequence"/>
</dbReference>
<proteinExistence type="predicted"/>
<feature type="chain" id="PRO_5047249282" evidence="2">
    <location>
        <begin position="25"/>
        <end position="222"/>
    </location>
</feature>
<evidence type="ECO:0000313" key="4">
    <source>
        <dbReference type="EMBL" id="MBD7939173.1"/>
    </source>
</evidence>
<evidence type="ECO:0000259" key="3">
    <source>
        <dbReference type="Pfam" id="PF13731"/>
    </source>
</evidence>
<evidence type="ECO:0000256" key="2">
    <source>
        <dbReference type="SAM" id="SignalP"/>
    </source>
</evidence>
<organism evidence="4 5">
    <name type="scientific">Cytobacillus stercorigallinarum</name>
    <dbReference type="NCBI Taxonomy" id="2762240"/>
    <lineage>
        <taxon>Bacteria</taxon>
        <taxon>Bacillati</taxon>
        <taxon>Bacillota</taxon>
        <taxon>Bacilli</taxon>
        <taxon>Bacillales</taxon>
        <taxon>Bacillaceae</taxon>
        <taxon>Cytobacillus</taxon>
    </lineage>
</organism>
<dbReference type="RefSeq" id="WP_191816875.1">
    <property type="nucleotide sequence ID" value="NZ_JACSQT010000013.1"/>
</dbReference>
<dbReference type="EMBL" id="JACSQT010000013">
    <property type="protein sequence ID" value="MBD7939173.1"/>
    <property type="molecule type" value="Genomic_DNA"/>
</dbReference>
<feature type="signal peptide" evidence="2">
    <location>
        <begin position="1"/>
        <end position="24"/>
    </location>
</feature>
<keyword evidence="5" id="KW-1185">Reference proteome</keyword>
<feature type="domain" description="WxL" evidence="3">
    <location>
        <begin position="31"/>
        <end position="220"/>
    </location>
</feature>
<feature type="region of interest" description="Disordered" evidence="1">
    <location>
        <begin position="36"/>
        <end position="62"/>
    </location>
</feature>
<comment type="caution">
    <text evidence="4">The sequence shown here is derived from an EMBL/GenBank/DDBJ whole genome shotgun (WGS) entry which is preliminary data.</text>
</comment>
<evidence type="ECO:0000313" key="5">
    <source>
        <dbReference type="Proteomes" id="UP000657931"/>
    </source>
</evidence>
<evidence type="ECO:0000256" key="1">
    <source>
        <dbReference type="SAM" id="MobiDB-lite"/>
    </source>
</evidence>
<reference evidence="4 5" key="1">
    <citation type="submission" date="2020-08" db="EMBL/GenBank/DDBJ databases">
        <title>A Genomic Blueprint of the Chicken Gut Microbiome.</title>
        <authorList>
            <person name="Gilroy R."/>
            <person name="Ravi A."/>
            <person name="Getino M."/>
            <person name="Pursley I."/>
            <person name="Horton D.L."/>
            <person name="Alikhan N.-F."/>
            <person name="Baker D."/>
            <person name="Gharbi K."/>
            <person name="Hall N."/>
            <person name="Watson M."/>
            <person name="Adriaenssens E.M."/>
            <person name="Foster-Nyarko E."/>
            <person name="Jarju S."/>
            <person name="Secka A."/>
            <person name="Antonio M."/>
            <person name="Oren A."/>
            <person name="Chaudhuri R."/>
            <person name="La Ragione R.M."/>
            <person name="Hildebrand F."/>
            <person name="Pallen M.J."/>
        </authorList>
    </citation>
    <scope>NUCLEOTIDE SEQUENCE [LARGE SCALE GENOMIC DNA]</scope>
    <source>
        <strain evidence="4 5">Sa5YUA1</strain>
    </source>
</reference>
<sequence>MKFKFLGIAGVLLGGMFVSQTAFAAEVQEPFESPATVEFEMNTTNPNEPGGEKGEDGNNNDIIPTTQVGPLTVDVVPKAEFGLHTVPTQQETYEANNQLPYLQVTEQRGADSDGWNVAVKMTQGFTDGTNSFEGLLTFQNATVKSVGENSSNAPVASDITITDAAQNILSTQDAGDGLGTWLSTYYTENETNENISLTVPAGVSAGSYEAELEWTISSGPTE</sequence>
<protein>
    <submittedName>
        <fullName evidence="4">WxL domain-containing protein</fullName>
    </submittedName>
</protein>